<evidence type="ECO:0000313" key="4">
    <source>
        <dbReference type="EMBL" id="GLK84813.1"/>
    </source>
</evidence>
<keyword evidence="5" id="KW-1185">Reference proteome</keyword>
<feature type="domain" description="FAD dependent oxidoreductase" evidence="3">
    <location>
        <begin position="41"/>
        <end position="390"/>
    </location>
</feature>
<evidence type="ECO:0000313" key="5">
    <source>
        <dbReference type="Proteomes" id="UP001143330"/>
    </source>
</evidence>
<feature type="region of interest" description="Disordered" evidence="2">
    <location>
        <begin position="1"/>
        <end position="34"/>
    </location>
</feature>
<proteinExistence type="predicted"/>
<dbReference type="RefSeq" id="WP_213364671.1">
    <property type="nucleotide sequence ID" value="NZ_BSFM01000014.1"/>
</dbReference>
<dbReference type="GO" id="GO:0016491">
    <property type="term" value="F:oxidoreductase activity"/>
    <property type="evidence" value="ECO:0007669"/>
    <property type="project" value="UniProtKB-KW"/>
</dbReference>
<dbReference type="InterPro" id="IPR036188">
    <property type="entry name" value="FAD/NAD-bd_sf"/>
</dbReference>
<dbReference type="PANTHER" id="PTHR13847">
    <property type="entry name" value="SARCOSINE DEHYDROGENASE-RELATED"/>
    <property type="match status" value="1"/>
</dbReference>
<name>A0A9W6JYH9_9HYPH</name>
<accession>A0A9W6JYH9</accession>
<dbReference type="InterPro" id="IPR006076">
    <property type="entry name" value="FAD-dep_OxRdtase"/>
</dbReference>
<evidence type="ECO:0000259" key="3">
    <source>
        <dbReference type="Pfam" id="PF01266"/>
    </source>
</evidence>
<dbReference type="EMBL" id="BSFM01000014">
    <property type="protein sequence ID" value="GLK84813.1"/>
    <property type="molecule type" value="Genomic_DNA"/>
</dbReference>
<protein>
    <submittedName>
        <fullName evidence="4">Oxidoreductase</fullName>
    </submittedName>
</protein>
<reference evidence="4" key="2">
    <citation type="submission" date="2023-01" db="EMBL/GenBank/DDBJ databases">
        <authorList>
            <person name="Sun Q."/>
            <person name="Evtushenko L."/>
        </authorList>
    </citation>
    <scope>NUCLEOTIDE SEQUENCE</scope>
    <source>
        <strain evidence="4">VKM B-2789</strain>
    </source>
</reference>
<evidence type="ECO:0000256" key="2">
    <source>
        <dbReference type="SAM" id="MobiDB-lite"/>
    </source>
</evidence>
<dbReference type="AlphaFoldDB" id="A0A9W6JYH9"/>
<sequence>MSTPTSPKLLPPKPLPPNVYQLDAPPAPDTPPLDGSRRASVAIIGGGIVGLTTALHLAEAGTDVVVLEANQPGWGASGNNGGQLNPGLKFDPDVIEETWGPELGRRMVSFAWDTPTRALELIARLGIACDAHHGGTLRAARSARAREAVETTARQCIARGMPVDWLDRAETAAAVGSPAYHGAMLDRRGGNLNPLAYSRGLARAALAAGARVHGGTPATALRRTAAGWSVETPAGTIEAEKILIATNGFTGDLWKGLRQTIVPVYSAIAATEPLSAAQRAGITPGRPSVYESGRITVYYRIDAQGRLLMGGRGPMQPIATPDPIAYLTDYAVELWPQLQGVRWTHGWNSQLAMTKDHWPHIHEPSPDALIYLGCNGRGVALGTALAAQLAGRLLHGASFQLDLPIVQPKPIAFHAFWPLGVRAAVLHGRLMDRLGL</sequence>
<comment type="caution">
    <text evidence="4">The sequence shown here is derived from an EMBL/GenBank/DDBJ whole genome shotgun (WGS) entry which is preliminary data.</text>
</comment>
<evidence type="ECO:0000256" key="1">
    <source>
        <dbReference type="ARBA" id="ARBA00023002"/>
    </source>
</evidence>
<reference evidence="4" key="1">
    <citation type="journal article" date="2014" name="Int. J. Syst. Evol. Microbiol.">
        <title>Complete genome sequence of Corynebacterium casei LMG S-19264T (=DSM 44701T), isolated from a smear-ripened cheese.</title>
        <authorList>
            <consortium name="US DOE Joint Genome Institute (JGI-PGF)"/>
            <person name="Walter F."/>
            <person name="Albersmeier A."/>
            <person name="Kalinowski J."/>
            <person name="Ruckert C."/>
        </authorList>
    </citation>
    <scope>NUCLEOTIDE SEQUENCE</scope>
    <source>
        <strain evidence="4">VKM B-2789</strain>
    </source>
</reference>
<organism evidence="4 5">
    <name type="scientific">Ancylobacter defluvii</name>
    <dbReference type="NCBI Taxonomy" id="1282440"/>
    <lineage>
        <taxon>Bacteria</taxon>
        <taxon>Pseudomonadati</taxon>
        <taxon>Pseudomonadota</taxon>
        <taxon>Alphaproteobacteria</taxon>
        <taxon>Hyphomicrobiales</taxon>
        <taxon>Xanthobacteraceae</taxon>
        <taxon>Ancylobacter</taxon>
    </lineage>
</organism>
<dbReference type="Pfam" id="PF01266">
    <property type="entry name" value="DAO"/>
    <property type="match status" value="1"/>
</dbReference>
<dbReference type="SUPFAM" id="SSF51905">
    <property type="entry name" value="FAD/NAD(P)-binding domain"/>
    <property type="match status" value="1"/>
</dbReference>
<gene>
    <name evidence="4" type="ORF">GCM10017653_28830</name>
</gene>
<dbReference type="Gene3D" id="3.50.50.60">
    <property type="entry name" value="FAD/NAD(P)-binding domain"/>
    <property type="match status" value="1"/>
</dbReference>
<dbReference type="Proteomes" id="UP001143330">
    <property type="component" value="Unassembled WGS sequence"/>
</dbReference>
<dbReference type="Gene3D" id="3.30.9.10">
    <property type="entry name" value="D-Amino Acid Oxidase, subunit A, domain 2"/>
    <property type="match status" value="1"/>
</dbReference>
<dbReference type="GO" id="GO:0005737">
    <property type="term" value="C:cytoplasm"/>
    <property type="evidence" value="ECO:0007669"/>
    <property type="project" value="TreeGrafter"/>
</dbReference>
<keyword evidence="1" id="KW-0560">Oxidoreductase</keyword>
<dbReference type="PANTHER" id="PTHR13847:SF281">
    <property type="entry name" value="FAD DEPENDENT OXIDOREDUCTASE DOMAIN-CONTAINING PROTEIN"/>
    <property type="match status" value="1"/>
</dbReference>